<dbReference type="Proteomes" id="UP000527355">
    <property type="component" value="Unassembled WGS sequence"/>
</dbReference>
<evidence type="ECO:0000313" key="3">
    <source>
        <dbReference type="Proteomes" id="UP000527355"/>
    </source>
</evidence>
<gene>
    <name evidence="2" type="ORF">mMyoMyo1_009933</name>
</gene>
<evidence type="ECO:0000256" key="1">
    <source>
        <dbReference type="SAM" id="MobiDB-lite"/>
    </source>
</evidence>
<dbReference type="AlphaFoldDB" id="A0A7J7ZYF9"/>
<accession>A0A7J7ZYF9</accession>
<organism evidence="2 3">
    <name type="scientific">Myotis myotis</name>
    <name type="common">Greater mouse-eared bat</name>
    <name type="synonym">Vespertilio myotis</name>
    <dbReference type="NCBI Taxonomy" id="51298"/>
    <lineage>
        <taxon>Eukaryota</taxon>
        <taxon>Metazoa</taxon>
        <taxon>Chordata</taxon>
        <taxon>Craniata</taxon>
        <taxon>Vertebrata</taxon>
        <taxon>Euteleostomi</taxon>
        <taxon>Mammalia</taxon>
        <taxon>Eutheria</taxon>
        <taxon>Laurasiatheria</taxon>
        <taxon>Chiroptera</taxon>
        <taxon>Yangochiroptera</taxon>
        <taxon>Vespertilionidae</taxon>
        <taxon>Myotis</taxon>
    </lineage>
</organism>
<name>A0A7J7ZYF9_MYOMY</name>
<comment type="caution">
    <text evidence="2">The sequence shown here is derived from an EMBL/GenBank/DDBJ whole genome shotgun (WGS) entry which is preliminary data.</text>
</comment>
<protein>
    <submittedName>
        <fullName evidence="2">Uncharacterized protein</fullName>
    </submittedName>
</protein>
<dbReference type="EMBL" id="JABWUV010000002">
    <property type="protein sequence ID" value="KAF6379089.1"/>
    <property type="molecule type" value="Genomic_DNA"/>
</dbReference>
<reference evidence="2 3" key="1">
    <citation type="journal article" date="2020" name="Nature">
        <title>Six reference-quality genomes reveal evolution of bat adaptations.</title>
        <authorList>
            <person name="Jebb D."/>
            <person name="Huang Z."/>
            <person name="Pippel M."/>
            <person name="Hughes G.M."/>
            <person name="Lavrichenko K."/>
            <person name="Devanna P."/>
            <person name="Winkler S."/>
            <person name="Jermiin L.S."/>
            <person name="Skirmuntt E.C."/>
            <person name="Katzourakis A."/>
            <person name="Burkitt-Gray L."/>
            <person name="Ray D.A."/>
            <person name="Sullivan K.A.M."/>
            <person name="Roscito J.G."/>
            <person name="Kirilenko B.M."/>
            <person name="Davalos L.M."/>
            <person name="Corthals A.P."/>
            <person name="Power M.L."/>
            <person name="Jones G."/>
            <person name="Ransome R.D."/>
            <person name="Dechmann D.K.N."/>
            <person name="Locatelli A.G."/>
            <person name="Puechmaille S.J."/>
            <person name="Fedrigo O."/>
            <person name="Jarvis E.D."/>
            <person name="Hiller M."/>
            <person name="Vernes S.C."/>
            <person name="Myers E.W."/>
            <person name="Teeling E.C."/>
        </authorList>
    </citation>
    <scope>NUCLEOTIDE SEQUENCE [LARGE SCALE GENOMIC DNA]</scope>
    <source>
        <strain evidence="2">MMyoMyo1</strain>
        <tissue evidence="2">Flight muscle</tissue>
    </source>
</reference>
<feature type="compositionally biased region" description="Basic and acidic residues" evidence="1">
    <location>
        <begin position="36"/>
        <end position="47"/>
    </location>
</feature>
<keyword evidence="3" id="KW-1185">Reference proteome</keyword>
<evidence type="ECO:0000313" key="2">
    <source>
        <dbReference type="EMBL" id="KAF6379089.1"/>
    </source>
</evidence>
<sequence length="122" mass="13825">MFLNTSVTQNDCRGHHIIKLAFIYCRLPTLPSPSEKAGRESRTEQKQRHSLTPSPTAGPLWLDPSCSLVEMLRRKGALRRQEPRCGFHCSAAPLLKFLVPAPKQCFTLPHAPLDFSTSYWSY</sequence>
<feature type="region of interest" description="Disordered" evidence="1">
    <location>
        <begin position="30"/>
        <end position="58"/>
    </location>
</feature>
<proteinExistence type="predicted"/>